<dbReference type="RefSeq" id="WP_209666288.1">
    <property type="nucleotide sequence ID" value="NZ_JAGGMS010000001.1"/>
</dbReference>
<feature type="domain" description="DnaJ homologue subfamily C member 28 conserved" evidence="1">
    <location>
        <begin position="14"/>
        <end position="84"/>
    </location>
</feature>
<evidence type="ECO:0000259" key="1">
    <source>
        <dbReference type="Pfam" id="PF09350"/>
    </source>
</evidence>
<comment type="caution">
    <text evidence="2">The sequence shown here is derived from an EMBL/GenBank/DDBJ whole genome shotgun (WGS) entry which is preliminary data.</text>
</comment>
<dbReference type="EMBL" id="JAGGMS010000001">
    <property type="protein sequence ID" value="MBP2183076.1"/>
    <property type="molecule type" value="Genomic_DNA"/>
</dbReference>
<evidence type="ECO:0000313" key="3">
    <source>
        <dbReference type="Proteomes" id="UP000741013"/>
    </source>
</evidence>
<proteinExistence type="predicted"/>
<gene>
    <name evidence="2" type="ORF">JOM49_004602</name>
</gene>
<accession>A0ABS4PUH2</accession>
<sequence length="164" mass="19213">MTERKPPGVDFESWVDRQIRTAQERGDFDDLPGTGKPLPGLRGPRDEHWWLKDYLRREGVSAGALLPESLLLRKELERLPEAVRELRTEHEVREHVRVLNRRIAEWMRMPTGPRVPVGLADADEVTERWRAERGAVTPATEPEAVEPPVRRGWFSRSRRRRRRT</sequence>
<organism evidence="2 3">
    <name type="scientific">Amycolatopsis magusensis</name>
    <dbReference type="NCBI Taxonomy" id="882444"/>
    <lineage>
        <taxon>Bacteria</taxon>
        <taxon>Bacillati</taxon>
        <taxon>Actinomycetota</taxon>
        <taxon>Actinomycetes</taxon>
        <taxon>Pseudonocardiales</taxon>
        <taxon>Pseudonocardiaceae</taxon>
        <taxon>Amycolatopsis</taxon>
    </lineage>
</organism>
<protein>
    <recommendedName>
        <fullName evidence="1">DnaJ homologue subfamily C member 28 conserved domain-containing protein</fullName>
    </recommendedName>
</protein>
<keyword evidence="3" id="KW-1185">Reference proteome</keyword>
<dbReference type="Proteomes" id="UP000741013">
    <property type="component" value="Unassembled WGS sequence"/>
</dbReference>
<dbReference type="Pfam" id="PF09350">
    <property type="entry name" value="DJC28_CD"/>
    <property type="match status" value="1"/>
</dbReference>
<dbReference type="InterPro" id="IPR018961">
    <property type="entry name" value="DnaJ_homolog_subfam-C_membr-28"/>
</dbReference>
<reference evidence="2 3" key="1">
    <citation type="submission" date="2021-03" db="EMBL/GenBank/DDBJ databases">
        <title>Sequencing the genomes of 1000 actinobacteria strains.</title>
        <authorList>
            <person name="Klenk H.-P."/>
        </authorList>
    </citation>
    <scope>NUCLEOTIDE SEQUENCE [LARGE SCALE GENOMIC DNA]</scope>
    <source>
        <strain evidence="2 3">DSM 45510</strain>
    </source>
</reference>
<name>A0ABS4PUH2_9PSEU</name>
<evidence type="ECO:0000313" key="2">
    <source>
        <dbReference type="EMBL" id="MBP2183076.1"/>
    </source>
</evidence>